<dbReference type="GO" id="GO:0016209">
    <property type="term" value="F:antioxidant activity"/>
    <property type="evidence" value="ECO:0007669"/>
    <property type="project" value="InterPro"/>
</dbReference>
<organism evidence="6">
    <name type="scientific">bioreactor metagenome</name>
    <dbReference type="NCBI Taxonomy" id="1076179"/>
    <lineage>
        <taxon>unclassified sequences</taxon>
        <taxon>metagenomes</taxon>
        <taxon>ecological metagenomes</taxon>
    </lineage>
</organism>
<comment type="subcellular location">
    <subcellularLocation>
        <location evidence="1">Cell envelope</location>
    </subcellularLocation>
</comment>
<gene>
    <name evidence="6" type="primary">resA_86</name>
    <name evidence="6" type="ORF">SDC9_88093</name>
</gene>
<evidence type="ECO:0000313" key="6">
    <source>
        <dbReference type="EMBL" id="MPM41438.1"/>
    </source>
</evidence>
<dbReference type="PANTHER" id="PTHR42852">
    <property type="entry name" value="THIOL:DISULFIDE INTERCHANGE PROTEIN DSBE"/>
    <property type="match status" value="1"/>
</dbReference>
<dbReference type="Pfam" id="PF14289">
    <property type="entry name" value="DUF4369"/>
    <property type="match status" value="1"/>
</dbReference>
<dbReference type="InterPro" id="IPR013766">
    <property type="entry name" value="Thioredoxin_domain"/>
</dbReference>
<comment type="caution">
    <text evidence="6">The sequence shown here is derived from an EMBL/GenBank/DDBJ whole genome shotgun (WGS) entry which is preliminary data.</text>
</comment>
<dbReference type="Pfam" id="PF00578">
    <property type="entry name" value="AhpC-TSA"/>
    <property type="match status" value="1"/>
</dbReference>
<evidence type="ECO:0000256" key="2">
    <source>
        <dbReference type="ARBA" id="ARBA00022748"/>
    </source>
</evidence>
<dbReference type="CDD" id="cd02966">
    <property type="entry name" value="TlpA_like_family"/>
    <property type="match status" value="1"/>
</dbReference>
<dbReference type="EMBL" id="VSSQ01009373">
    <property type="protein sequence ID" value="MPM41438.1"/>
    <property type="molecule type" value="Genomic_DNA"/>
</dbReference>
<dbReference type="GO" id="GO:0016491">
    <property type="term" value="F:oxidoreductase activity"/>
    <property type="evidence" value="ECO:0007669"/>
    <property type="project" value="InterPro"/>
</dbReference>
<dbReference type="SUPFAM" id="SSF52833">
    <property type="entry name" value="Thioredoxin-like"/>
    <property type="match status" value="1"/>
</dbReference>
<dbReference type="Gene3D" id="3.40.30.10">
    <property type="entry name" value="Glutaredoxin"/>
    <property type="match status" value="1"/>
</dbReference>
<dbReference type="InterPro" id="IPR025380">
    <property type="entry name" value="DUF4369"/>
</dbReference>
<dbReference type="InterPro" id="IPR017937">
    <property type="entry name" value="Thioredoxin_CS"/>
</dbReference>
<dbReference type="AlphaFoldDB" id="A0A644ZM48"/>
<evidence type="ECO:0000256" key="1">
    <source>
        <dbReference type="ARBA" id="ARBA00004196"/>
    </source>
</evidence>
<dbReference type="InterPro" id="IPR000866">
    <property type="entry name" value="AhpC/TSA"/>
</dbReference>
<proteinExistence type="predicted"/>
<reference evidence="6" key="1">
    <citation type="submission" date="2019-08" db="EMBL/GenBank/DDBJ databases">
        <authorList>
            <person name="Kucharzyk K."/>
            <person name="Murdoch R.W."/>
            <person name="Higgins S."/>
            <person name="Loffler F."/>
        </authorList>
    </citation>
    <scope>NUCLEOTIDE SEQUENCE</scope>
</reference>
<keyword evidence="3" id="KW-1015">Disulfide bond</keyword>
<protein>
    <submittedName>
        <fullName evidence="6">Thiol-disulfide oxidoreductase ResA</fullName>
    </submittedName>
</protein>
<keyword evidence="4" id="KW-0676">Redox-active center</keyword>
<sequence>MKKLLFIAAILGIFACSAPKHDGYIITGTITGDSVKTGKVYLTNFSRLETIQDTADLVDGKFEFKGKVKTPESYSITIEGINGRINLFLDNSEITITAAANDMANAVVTGGVTNDLVTALRKQHEDITTKYGLDSLSKEYYKETTTPQRKEEIAAIFEKSELENKAIDSAFFAQNPTSFYTLNQMVNKVEDFTIEVAEKNLAAFKALPEFAENRNIKLLEEAIEVVKKLQPGMKAPDFTLNDPDGKPVSLSSVYSQNKVTMIDFWAGWCGPCRRFNPTLVKIYKDFNKKGFGIIGVSLDKEAEGWKKAIQDDKLTWAQVSDLKYWDSEAAKMYNVRYIPQNVFVDQNGIILKRKLNEEEIVPFLTETLK</sequence>
<feature type="domain" description="Thioredoxin" evidence="5">
    <location>
        <begin position="229"/>
        <end position="369"/>
    </location>
</feature>
<dbReference type="PROSITE" id="PS00194">
    <property type="entry name" value="THIOREDOXIN_1"/>
    <property type="match status" value="1"/>
</dbReference>
<dbReference type="PROSITE" id="PS51257">
    <property type="entry name" value="PROKAR_LIPOPROTEIN"/>
    <property type="match status" value="1"/>
</dbReference>
<name>A0A644ZM48_9ZZZZ</name>
<evidence type="ECO:0000259" key="5">
    <source>
        <dbReference type="PROSITE" id="PS51352"/>
    </source>
</evidence>
<dbReference type="InterPro" id="IPR036249">
    <property type="entry name" value="Thioredoxin-like_sf"/>
</dbReference>
<accession>A0A644ZM48</accession>
<dbReference type="PANTHER" id="PTHR42852:SF6">
    <property type="entry name" value="THIOL:DISULFIDE INTERCHANGE PROTEIN DSBE"/>
    <property type="match status" value="1"/>
</dbReference>
<evidence type="ECO:0000256" key="4">
    <source>
        <dbReference type="ARBA" id="ARBA00023284"/>
    </source>
</evidence>
<keyword evidence="2" id="KW-0201">Cytochrome c-type biogenesis</keyword>
<dbReference type="GO" id="GO:0017004">
    <property type="term" value="P:cytochrome complex assembly"/>
    <property type="evidence" value="ECO:0007669"/>
    <property type="project" value="UniProtKB-KW"/>
</dbReference>
<dbReference type="PROSITE" id="PS51352">
    <property type="entry name" value="THIOREDOXIN_2"/>
    <property type="match status" value="1"/>
</dbReference>
<evidence type="ECO:0000256" key="3">
    <source>
        <dbReference type="ARBA" id="ARBA00023157"/>
    </source>
</evidence>
<dbReference type="GO" id="GO:0030313">
    <property type="term" value="C:cell envelope"/>
    <property type="evidence" value="ECO:0007669"/>
    <property type="project" value="UniProtKB-SubCell"/>
</dbReference>
<dbReference type="InterPro" id="IPR050553">
    <property type="entry name" value="Thioredoxin_ResA/DsbE_sf"/>
</dbReference>